<dbReference type="Gene3D" id="2.60.120.1440">
    <property type="match status" value="1"/>
</dbReference>
<keyword evidence="1" id="KW-0472">Membrane</keyword>
<dbReference type="InterPro" id="IPR012373">
    <property type="entry name" value="Ferrdict_sens_TM"/>
</dbReference>
<dbReference type="InterPro" id="IPR006860">
    <property type="entry name" value="FecR"/>
</dbReference>
<name>A0A291MY75_SPHYA</name>
<protein>
    <recommendedName>
        <fullName evidence="6">DUF4880 domain-containing protein</fullName>
    </recommendedName>
</protein>
<evidence type="ECO:0000259" key="2">
    <source>
        <dbReference type="Pfam" id="PF04773"/>
    </source>
</evidence>
<dbReference type="Pfam" id="PF16220">
    <property type="entry name" value="DUF4880"/>
    <property type="match status" value="1"/>
</dbReference>
<dbReference type="GO" id="GO:0016989">
    <property type="term" value="F:sigma factor antagonist activity"/>
    <property type="evidence" value="ECO:0007669"/>
    <property type="project" value="TreeGrafter"/>
</dbReference>
<evidence type="ECO:0000313" key="4">
    <source>
        <dbReference type="EMBL" id="ATI79850.1"/>
    </source>
</evidence>
<dbReference type="PANTHER" id="PTHR30273">
    <property type="entry name" value="PERIPLASMIC SIGNAL SENSOR AND SIGMA FACTOR ACTIVATOR FECR-RELATED"/>
    <property type="match status" value="1"/>
</dbReference>
<evidence type="ECO:0000313" key="5">
    <source>
        <dbReference type="Proteomes" id="UP000219422"/>
    </source>
</evidence>
<organism evidence="4 5">
    <name type="scientific">Sphingobium yanoikuyae</name>
    <name type="common">Sphingomonas yanoikuyae</name>
    <dbReference type="NCBI Taxonomy" id="13690"/>
    <lineage>
        <taxon>Bacteria</taxon>
        <taxon>Pseudomonadati</taxon>
        <taxon>Pseudomonadota</taxon>
        <taxon>Alphaproteobacteria</taxon>
        <taxon>Sphingomonadales</taxon>
        <taxon>Sphingomonadaceae</taxon>
        <taxon>Sphingobium</taxon>
    </lineage>
</organism>
<dbReference type="RefSeq" id="WP_097383103.1">
    <property type="nucleotide sequence ID" value="NZ_CP023741.1"/>
</dbReference>
<dbReference type="PIRSF" id="PIRSF018266">
    <property type="entry name" value="FecR"/>
    <property type="match status" value="1"/>
</dbReference>
<dbReference type="PANTHER" id="PTHR30273:SF2">
    <property type="entry name" value="PROTEIN FECR"/>
    <property type="match status" value="1"/>
</dbReference>
<dbReference type="InterPro" id="IPR032623">
    <property type="entry name" value="FecR_N"/>
</dbReference>
<gene>
    <name evidence="4" type="ORF">A6768_07305</name>
</gene>
<keyword evidence="1" id="KW-0812">Transmembrane</keyword>
<feature type="domain" description="FecR protein" evidence="2">
    <location>
        <begin position="130"/>
        <end position="217"/>
    </location>
</feature>
<dbReference type="Proteomes" id="UP000219422">
    <property type="component" value="Chromosome"/>
</dbReference>
<evidence type="ECO:0000256" key="1">
    <source>
        <dbReference type="SAM" id="Phobius"/>
    </source>
</evidence>
<feature type="domain" description="FecR N-terminal" evidence="3">
    <location>
        <begin position="15"/>
        <end position="55"/>
    </location>
</feature>
<keyword evidence="1" id="KW-1133">Transmembrane helix</keyword>
<dbReference type="EMBL" id="CP023741">
    <property type="protein sequence ID" value="ATI79850.1"/>
    <property type="molecule type" value="Genomic_DNA"/>
</dbReference>
<proteinExistence type="predicted"/>
<dbReference type="KEGG" id="sya:A6768_07305"/>
<dbReference type="GeneID" id="57776643"/>
<reference evidence="4 5" key="1">
    <citation type="submission" date="2017-10" db="EMBL/GenBank/DDBJ databases">
        <title>Sphingobium yanoikuyae S72.</title>
        <authorList>
            <person name="Sanchez E."/>
            <person name="Bustos P."/>
            <person name="Mendoza P."/>
            <person name="Guo X."/>
            <person name="Mendoza A."/>
        </authorList>
    </citation>
    <scope>NUCLEOTIDE SEQUENCE [LARGE SCALE GENOMIC DNA]</scope>
    <source>
        <strain evidence="4 5">S72</strain>
    </source>
</reference>
<evidence type="ECO:0000259" key="3">
    <source>
        <dbReference type="Pfam" id="PF16220"/>
    </source>
</evidence>
<evidence type="ECO:0008006" key="6">
    <source>
        <dbReference type="Google" id="ProtNLM"/>
    </source>
</evidence>
<accession>A0A291MY75</accession>
<sequence length="342" mass="37395">MIEDDQIPSGNQLRKEAALWFARMRGPDAEEHREGFERWLNRGAVHLGAYNRVSEVFNMGKYIEAPDDQRPFHRRRSRLMAAAVLTLGIAMGCGVMLLHNAGEGDRTAGQRTAQSQLRSEDQSFVRYATLDQSETVTLSDGSKVRLWPHSSLMVSMDRNVRNLRLEQGHGRFDVAHDGRKFIVLAGSGSVTALGTMFDVVIDSDARVSVHLSRGAVEVKMPAIGADGQAQARVTRLAPGQSVAFVQTSTLIPAKGSVSPHVDKSGQPRSFTAISLDDLVQLANSGAARRIELADPALAQRKISGVFRVDDPQALSQKLARLLDLQADERDPDKIILSPSTLP</sequence>
<dbReference type="Pfam" id="PF04773">
    <property type="entry name" value="FecR"/>
    <property type="match status" value="1"/>
</dbReference>
<feature type="transmembrane region" description="Helical" evidence="1">
    <location>
        <begin position="79"/>
        <end position="98"/>
    </location>
</feature>
<dbReference type="AlphaFoldDB" id="A0A291MY75"/>